<dbReference type="EMBL" id="QYUO01000001">
    <property type="protein sequence ID" value="RJF97452.1"/>
    <property type="molecule type" value="Genomic_DNA"/>
</dbReference>
<reference evidence="2" key="1">
    <citation type="submission" date="2018-09" db="EMBL/GenBank/DDBJ databases">
        <authorList>
            <person name="Zhu H."/>
        </authorList>
    </citation>
    <scope>NUCLEOTIDE SEQUENCE [LARGE SCALE GENOMIC DNA]</scope>
    <source>
        <strain evidence="2">K1R23-30</strain>
    </source>
</reference>
<gene>
    <name evidence="1" type="ORF">D3871_02075</name>
</gene>
<sequence length="75" mass="7480">MPPLAPVPAPTPVVPVVPAPEVPGVVVVLAPSAELGAGMLLLEPPEEGVPDEEGIPDEEGLLGLVVEAPLVPLVP</sequence>
<protein>
    <submittedName>
        <fullName evidence="1">Uncharacterized protein</fullName>
    </submittedName>
</protein>
<proteinExistence type="predicted"/>
<evidence type="ECO:0000313" key="2">
    <source>
        <dbReference type="Proteomes" id="UP000265955"/>
    </source>
</evidence>
<dbReference type="Proteomes" id="UP000265955">
    <property type="component" value="Unassembled WGS sequence"/>
</dbReference>
<keyword evidence="2" id="KW-1185">Reference proteome</keyword>
<dbReference type="AlphaFoldDB" id="A0A3A3FMN7"/>
<accession>A0A3A3FMN7</accession>
<organism evidence="1 2">
    <name type="scientific">Noviherbaspirillum saxi</name>
    <dbReference type="NCBI Taxonomy" id="2320863"/>
    <lineage>
        <taxon>Bacteria</taxon>
        <taxon>Pseudomonadati</taxon>
        <taxon>Pseudomonadota</taxon>
        <taxon>Betaproteobacteria</taxon>
        <taxon>Burkholderiales</taxon>
        <taxon>Oxalobacteraceae</taxon>
        <taxon>Noviherbaspirillum</taxon>
    </lineage>
</organism>
<evidence type="ECO:0000313" key="1">
    <source>
        <dbReference type="EMBL" id="RJF97452.1"/>
    </source>
</evidence>
<comment type="caution">
    <text evidence="1">The sequence shown here is derived from an EMBL/GenBank/DDBJ whole genome shotgun (WGS) entry which is preliminary data.</text>
</comment>
<name>A0A3A3FMN7_9BURK</name>